<keyword evidence="3" id="KW-0546">Nucleotide metabolism</keyword>
<dbReference type="InterPro" id="IPR003697">
    <property type="entry name" value="Maf-like"/>
</dbReference>
<accession>A0A7C0X8U4</accession>
<feature type="site" description="Important for substrate specificity" evidence="3">
    <location>
        <position position="68"/>
    </location>
</feature>
<dbReference type="PIRSF" id="PIRSF006305">
    <property type="entry name" value="Maf"/>
    <property type="match status" value="1"/>
</dbReference>
<keyword evidence="3" id="KW-0963">Cytoplasm</keyword>
<feature type="site" description="Important for substrate specificity" evidence="3">
    <location>
        <position position="152"/>
    </location>
</feature>
<name>A0A7C0X8U4_UNCW3</name>
<comment type="subcellular location">
    <subcellularLocation>
        <location evidence="3">Cytoplasm</location>
    </subcellularLocation>
</comment>
<feature type="active site" description="Proton acceptor" evidence="3">
    <location>
        <position position="67"/>
    </location>
</feature>
<dbReference type="Proteomes" id="UP000885931">
    <property type="component" value="Unassembled WGS sequence"/>
</dbReference>
<dbReference type="EC" id="3.6.1.9" evidence="3"/>
<dbReference type="PANTHER" id="PTHR43213:SF5">
    <property type="entry name" value="BIFUNCTIONAL DTTP_UTP PYROPHOSPHATASE_METHYLTRANSFERASE PROTEIN-RELATED"/>
    <property type="match status" value="1"/>
</dbReference>
<comment type="function">
    <text evidence="3">Nucleoside triphosphate pyrophosphatase that hydrolyzes dTTP and UTP. May have a dual role in cell division arrest and in preventing the incorporation of modified nucleotides into cellular nucleic acids.</text>
</comment>
<sequence>MKALFLVSQSPRRIELLRRFGYVFQVISTEFREDKSGEGTPDLALENARGKLREAEDRGEGVYLASDTIVYLDGLILGKPGDREEARDFLRRLSGKVHHVYTGIAVREIPSGRVREELVDTAVKFRDLEEDEIEMMLSFDDPLDKAGAYAIQGIAGLFIESISGSYYNVVGLPMERVYPALKDFGITPVLLSKNRPR</sequence>
<dbReference type="AlphaFoldDB" id="A0A7C0X8U4"/>
<dbReference type="CDD" id="cd00555">
    <property type="entry name" value="Maf"/>
    <property type="match status" value="1"/>
</dbReference>
<dbReference type="PANTHER" id="PTHR43213">
    <property type="entry name" value="BIFUNCTIONAL DTTP/UTP PYROPHOSPHATASE/METHYLTRANSFERASE PROTEIN-RELATED"/>
    <property type="match status" value="1"/>
</dbReference>
<dbReference type="GO" id="GO:0047429">
    <property type="term" value="F:nucleoside triphosphate diphosphatase activity"/>
    <property type="evidence" value="ECO:0007669"/>
    <property type="project" value="UniProtKB-EC"/>
</dbReference>
<dbReference type="EMBL" id="DRBW01000158">
    <property type="protein sequence ID" value="HDM90346.1"/>
    <property type="molecule type" value="Genomic_DNA"/>
</dbReference>
<evidence type="ECO:0000313" key="4">
    <source>
        <dbReference type="EMBL" id="HDM90346.1"/>
    </source>
</evidence>
<dbReference type="Pfam" id="PF02545">
    <property type="entry name" value="Maf"/>
    <property type="match status" value="1"/>
</dbReference>
<dbReference type="Gene3D" id="3.90.950.10">
    <property type="match status" value="1"/>
</dbReference>
<dbReference type="SUPFAM" id="SSF52972">
    <property type="entry name" value="ITPase-like"/>
    <property type="match status" value="1"/>
</dbReference>
<evidence type="ECO:0000256" key="2">
    <source>
        <dbReference type="ARBA" id="ARBA00022801"/>
    </source>
</evidence>
<organism evidence="4">
    <name type="scientific">candidate division WOR-3 bacterium</name>
    <dbReference type="NCBI Taxonomy" id="2052148"/>
    <lineage>
        <taxon>Bacteria</taxon>
        <taxon>Bacteria division WOR-3</taxon>
    </lineage>
</organism>
<keyword evidence="2 3" id="KW-0378">Hydrolase</keyword>
<gene>
    <name evidence="4" type="primary">maf</name>
    <name evidence="4" type="ORF">ENG67_03945</name>
</gene>
<protein>
    <recommendedName>
        <fullName evidence="3">dTTP/UTP pyrophosphatase</fullName>
        <shortName evidence="3">dTTPase/UTPase</shortName>
        <ecNumber evidence="3">3.6.1.9</ecNumber>
    </recommendedName>
    <alternativeName>
        <fullName evidence="3">Nucleoside triphosphate pyrophosphatase</fullName>
    </alternativeName>
    <alternativeName>
        <fullName evidence="3">Nucleotide pyrophosphatase</fullName>
        <shortName evidence="3">Nucleotide PPase</shortName>
    </alternativeName>
</protein>
<dbReference type="GO" id="GO:0009117">
    <property type="term" value="P:nucleotide metabolic process"/>
    <property type="evidence" value="ECO:0007669"/>
    <property type="project" value="UniProtKB-KW"/>
</dbReference>
<proteinExistence type="inferred from homology"/>
<feature type="site" description="Important for substrate specificity" evidence="3">
    <location>
        <position position="12"/>
    </location>
</feature>
<comment type="catalytic activity">
    <reaction evidence="3">
        <text>UTP + H2O = UMP + diphosphate + H(+)</text>
        <dbReference type="Rhea" id="RHEA:29395"/>
        <dbReference type="ChEBI" id="CHEBI:15377"/>
        <dbReference type="ChEBI" id="CHEBI:15378"/>
        <dbReference type="ChEBI" id="CHEBI:33019"/>
        <dbReference type="ChEBI" id="CHEBI:46398"/>
        <dbReference type="ChEBI" id="CHEBI:57865"/>
        <dbReference type="EC" id="3.6.1.9"/>
    </reaction>
</comment>
<evidence type="ECO:0000256" key="1">
    <source>
        <dbReference type="ARBA" id="ARBA00001968"/>
    </source>
</evidence>
<reference evidence="4" key="1">
    <citation type="journal article" date="2020" name="mSystems">
        <title>Genome- and Community-Level Interaction Insights into Carbon Utilization and Element Cycling Functions of Hydrothermarchaeota in Hydrothermal Sediment.</title>
        <authorList>
            <person name="Zhou Z."/>
            <person name="Liu Y."/>
            <person name="Xu W."/>
            <person name="Pan J."/>
            <person name="Luo Z.H."/>
            <person name="Li M."/>
        </authorList>
    </citation>
    <scope>NUCLEOTIDE SEQUENCE [LARGE SCALE GENOMIC DNA]</scope>
    <source>
        <strain evidence="4">HyVt-237</strain>
    </source>
</reference>
<dbReference type="NCBIfam" id="TIGR00172">
    <property type="entry name" value="maf"/>
    <property type="match status" value="1"/>
</dbReference>
<comment type="caution">
    <text evidence="3">Lacks conserved residue(s) required for the propagation of feature annotation.</text>
</comment>
<dbReference type="GO" id="GO:0005737">
    <property type="term" value="C:cytoplasm"/>
    <property type="evidence" value="ECO:0007669"/>
    <property type="project" value="UniProtKB-SubCell"/>
</dbReference>
<comment type="similarity">
    <text evidence="3">Belongs to the Maf family. YhdE subfamily.</text>
</comment>
<comment type="caution">
    <text evidence="4">The sequence shown here is derived from an EMBL/GenBank/DDBJ whole genome shotgun (WGS) entry which is preliminary data.</text>
</comment>
<comment type="catalytic activity">
    <reaction evidence="3">
        <text>dTTP + H2O = dTMP + diphosphate + H(+)</text>
        <dbReference type="Rhea" id="RHEA:28534"/>
        <dbReference type="ChEBI" id="CHEBI:15377"/>
        <dbReference type="ChEBI" id="CHEBI:15378"/>
        <dbReference type="ChEBI" id="CHEBI:33019"/>
        <dbReference type="ChEBI" id="CHEBI:37568"/>
        <dbReference type="ChEBI" id="CHEBI:63528"/>
        <dbReference type="EC" id="3.6.1.9"/>
    </reaction>
</comment>
<evidence type="ECO:0000256" key="3">
    <source>
        <dbReference type="HAMAP-Rule" id="MF_00528"/>
    </source>
</evidence>
<dbReference type="InterPro" id="IPR029001">
    <property type="entry name" value="ITPase-like_fam"/>
</dbReference>
<comment type="cofactor">
    <cofactor evidence="1 3">
        <name>a divalent metal cation</name>
        <dbReference type="ChEBI" id="CHEBI:60240"/>
    </cofactor>
</comment>
<dbReference type="HAMAP" id="MF_00528">
    <property type="entry name" value="Maf"/>
    <property type="match status" value="1"/>
</dbReference>